<gene>
    <name evidence="1" type="ORF">MARPO_0041s0008</name>
</gene>
<organism evidence="1 2">
    <name type="scientific">Marchantia polymorpha</name>
    <name type="common">Common liverwort</name>
    <name type="synonym">Marchantia aquatica</name>
    <dbReference type="NCBI Taxonomy" id="3197"/>
    <lineage>
        <taxon>Eukaryota</taxon>
        <taxon>Viridiplantae</taxon>
        <taxon>Streptophyta</taxon>
        <taxon>Embryophyta</taxon>
        <taxon>Marchantiophyta</taxon>
        <taxon>Marchantiopsida</taxon>
        <taxon>Marchantiidae</taxon>
        <taxon>Marchantiales</taxon>
        <taxon>Marchantiaceae</taxon>
        <taxon>Marchantia</taxon>
    </lineage>
</organism>
<name>A0A2R6X1W9_MARPO</name>
<dbReference type="Proteomes" id="UP000244005">
    <property type="component" value="Unassembled WGS sequence"/>
</dbReference>
<evidence type="ECO:0000313" key="1">
    <source>
        <dbReference type="EMBL" id="PTQ40105.1"/>
    </source>
</evidence>
<protein>
    <submittedName>
        <fullName evidence="1">Uncharacterized protein</fullName>
    </submittedName>
</protein>
<evidence type="ECO:0000313" key="2">
    <source>
        <dbReference type="Proteomes" id="UP000244005"/>
    </source>
</evidence>
<dbReference type="EMBL" id="KZ772713">
    <property type="protein sequence ID" value="PTQ40105.1"/>
    <property type="molecule type" value="Genomic_DNA"/>
</dbReference>
<proteinExistence type="predicted"/>
<sequence>MELPYLPVSSGQEVPGEEIFSVHKRTQVRLTQKSIQLARKQQVATATGDSLSQGGKHFAGKNMQRVLTSPERNIPCKRILCRPVN</sequence>
<keyword evidence="2" id="KW-1185">Reference proteome</keyword>
<accession>A0A2R6X1W9</accession>
<reference evidence="2" key="1">
    <citation type="journal article" date="2017" name="Cell">
        <title>Insights into land plant evolution garnered from the Marchantia polymorpha genome.</title>
        <authorList>
            <person name="Bowman J.L."/>
            <person name="Kohchi T."/>
            <person name="Yamato K.T."/>
            <person name="Jenkins J."/>
            <person name="Shu S."/>
            <person name="Ishizaki K."/>
            <person name="Yamaoka S."/>
            <person name="Nishihama R."/>
            <person name="Nakamura Y."/>
            <person name="Berger F."/>
            <person name="Adam C."/>
            <person name="Aki S.S."/>
            <person name="Althoff F."/>
            <person name="Araki T."/>
            <person name="Arteaga-Vazquez M.A."/>
            <person name="Balasubrmanian S."/>
            <person name="Barry K."/>
            <person name="Bauer D."/>
            <person name="Boehm C.R."/>
            <person name="Briginshaw L."/>
            <person name="Caballero-Perez J."/>
            <person name="Catarino B."/>
            <person name="Chen F."/>
            <person name="Chiyoda S."/>
            <person name="Chovatia M."/>
            <person name="Davies K.M."/>
            <person name="Delmans M."/>
            <person name="Demura T."/>
            <person name="Dierschke T."/>
            <person name="Dolan L."/>
            <person name="Dorantes-Acosta A.E."/>
            <person name="Eklund D.M."/>
            <person name="Florent S.N."/>
            <person name="Flores-Sandoval E."/>
            <person name="Fujiyama A."/>
            <person name="Fukuzawa H."/>
            <person name="Galik B."/>
            <person name="Grimanelli D."/>
            <person name="Grimwood J."/>
            <person name="Grossniklaus U."/>
            <person name="Hamada T."/>
            <person name="Haseloff J."/>
            <person name="Hetherington A.J."/>
            <person name="Higo A."/>
            <person name="Hirakawa Y."/>
            <person name="Hundley H.N."/>
            <person name="Ikeda Y."/>
            <person name="Inoue K."/>
            <person name="Inoue S.I."/>
            <person name="Ishida S."/>
            <person name="Jia Q."/>
            <person name="Kakita M."/>
            <person name="Kanazawa T."/>
            <person name="Kawai Y."/>
            <person name="Kawashima T."/>
            <person name="Kennedy M."/>
            <person name="Kinose K."/>
            <person name="Kinoshita T."/>
            <person name="Kohara Y."/>
            <person name="Koide E."/>
            <person name="Komatsu K."/>
            <person name="Kopischke S."/>
            <person name="Kubo M."/>
            <person name="Kyozuka J."/>
            <person name="Lagercrantz U."/>
            <person name="Lin S.S."/>
            <person name="Lindquist E."/>
            <person name="Lipzen A.M."/>
            <person name="Lu C.W."/>
            <person name="De Luna E."/>
            <person name="Martienssen R.A."/>
            <person name="Minamino N."/>
            <person name="Mizutani M."/>
            <person name="Mizutani M."/>
            <person name="Mochizuki N."/>
            <person name="Monte I."/>
            <person name="Mosher R."/>
            <person name="Nagasaki H."/>
            <person name="Nakagami H."/>
            <person name="Naramoto S."/>
            <person name="Nishitani K."/>
            <person name="Ohtani M."/>
            <person name="Okamoto T."/>
            <person name="Okumura M."/>
            <person name="Phillips J."/>
            <person name="Pollak B."/>
            <person name="Reinders A."/>
            <person name="Rovekamp M."/>
            <person name="Sano R."/>
            <person name="Sawa S."/>
            <person name="Schmid M.W."/>
            <person name="Shirakawa M."/>
            <person name="Solano R."/>
            <person name="Spunde A."/>
            <person name="Suetsugu N."/>
            <person name="Sugano S."/>
            <person name="Sugiyama A."/>
            <person name="Sun R."/>
            <person name="Suzuki Y."/>
            <person name="Takenaka M."/>
            <person name="Takezawa D."/>
            <person name="Tomogane H."/>
            <person name="Tsuzuki M."/>
            <person name="Ueda T."/>
            <person name="Umeda M."/>
            <person name="Ward J.M."/>
            <person name="Watanabe Y."/>
            <person name="Yazaki K."/>
            <person name="Yokoyama R."/>
            <person name="Yoshitake Y."/>
            <person name="Yotsui I."/>
            <person name="Zachgo S."/>
            <person name="Schmutz J."/>
        </authorList>
    </citation>
    <scope>NUCLEOTIDE SEQUENCE [LARGE SCALE GENOMIC DNA]</scope>
    <source>
        <strain evidence="2">Tak-1</strain>
    </source>
</reference>
<dbReference type="AlphaFoldDB" id="A0A2R6X1W9"/>